<evidence type="ECO:0000256" key="1">
    <source>
        <dbReference type="ARBA" id="ARBA00022679"/>
    </source>
</evidence>
<keyword evidence="2" id="KW-0012">Acyltransferase</keyword>
<comment type="caution">
    <text evidence="4">The sequence shown here is derived from an EMBL/GenBank/DDBJ whole genome shotgun (WGS) entry which is preliminary data.</text>
</comment>
<dbReference type="PANTHER" id="PTHR43877">
    <property type="entry name" value="AMINOALKYLPHOSPHONATE N-ACETYLTRANSFERASE-RELATED-RELATED"/>
    <property type="match status" value="1"/>
</dbReference>
<sequence length="188" mass="20430">MFDRTHAIPPKTLVPAKQAWRWRVTPSINIRPISGKDNAAMAAVIRAVSAEYELTPEKGYSVADASLDQLAEVYAAEGAIYLVIELHGTVVGGCGVAPLAGVDATCELQKMYFLPQIRGLGLASAIAKLCMNFASDYGYQQIYLETTQLLPEALQLYFHLGFRQLPQHLGNTGHSVCEIPMLKPLLAG</sequence>
<evidence type="ECO:0000313" key="5">
    <source>
        <dbReference type="Proteomes" id="UP001201549"/>
    </source>
</evidence>
<dbReference type="SUPFAM" id="SSF55729">
    <property type="entry name" value="Acyl-CoA N-acyltransferases (Nat)"/>
    <property type="match status" value="1"/>
</dbReference>
<feature type="domain" description="N-acetyltransferase" evidence="3">
    <location>
        <begin position="28"/>
        <end position="186"/>
    </location>
</feature>
<keyword evidence="1" id="KW-0808">Transferase</keyword>
<dbReference type="CDD" id="cd04301">
    <property type="entry name" value="NAT_SF"/>
    <property type="match status" value="1"/>
</dbReference>
<dbReference type="Proteomes" id="UP001201549">
    <property type="component" value="Unassembled WGS sequence"/>
</dbReference>
<organism evidence="4 5">
    <name type="scientific">Shewanella electrica</name>
    <dbReference type="NCBI Taxonomy" id="515560"/>
    <lineage>
        <taxon>Bacteria</taxon>
        <taxon>Pseudomonadati</taxon>
        <taxon>Pseudomonadota</taxon>
        <taxon>Gammaproteobacteria</taxon>
        <taxon>Alteromonadales</taxon>
        <taxon>Shewanellaceae</taxon>
        <taxon>Shewanella</taxon>
    </lineage>
</organism>
<dbReference type="InterPro" id="IPR000182">
    <property type="entry name" value="GNAT_dom"/>
</dbReference>
<reference evidence="4 5" key="1">
    <citation type="submission" date="2022-02" db="EMBL/GenBank/DDBJ databases">
        <authorList>
            <person name="Zhuang L."/>
        </authorList>
    </citation>
    <scope>NUCLEOTIDE SEQUENCE [LARGE SCALE GENOMIC DNA]</scope>
    <source>
        <strain evidence="4 5">C32</strain>
    </source>
</reference>
<keyword evidence="5" id="KW-1185">Reference proteome</keyword>
<name>A0ABT2FKK9_9GAMM</name>
<evidence type="ECO:0000259" key="3">
    <source>
        <dbReference type="PROSITE" id="PS51186"/>
    </source>
</evidence>
<dbReference type="RefSeq" id="WP_238895196.1">
    <property type="nucleotide sequence ID" value="NZ_JAKOGG010000003.1"/>
</dbReference>
<gene>
    <name evidence="4" type="ORF">L9G74_04980</name>
</gene>
<protein>
    <submittedName>
        <fullName evidence="4">GNAT family N-acetyltransferase</fullName>
    </submittedName>
</protein>
<proteinExistence type="predicted"/>
<accession>A0ABT2FKK9</accession>
<dbReference type="InterPro" id="IPR016181">
    <property type="entry name" value="Acyl_CoA_acyltransferase"/>
</dbReference>
<reference evidence="5" key="2">
    <citation type="submission" date="2023-07" db="EMBL/GenBank/DDBJ databases">
        <title>Shewanella mangrovi sp. nov., an acetaldehyde- degrading bacterium isolated from mangrove sediment.</title>
        <authorList>
            <person name="Liu Y."/>
        </authorList>
    </citation>
    <scope>NUCLEOTIDE SEQUENCE [LARGE SCALE GENOMIC DNA]</scope>
    <source>
        <strain evidence="5">C32</strain>
    </source>
</reference>
<dbReference type="Pfam" id="PF00583">
    <property type="entry name" value="Acetyltransf_1"/>
    <property type="match status" value="1"/>
</dbReference>
<dbReference type="PROSITE" id="PS51186">
    <property type="entry name" value="GNAT"/>
    <property type="match status" value="1"/>
</dbReference>
<evidence type="ECO:0000313" key="4">
    <source>
        <dbReference type="EMBL" id="MCS4555784.1"/>
    </source>
</evidence>
<dbReference type="InterPro" id="IPR050832">
    <property type="entry name" value="Bact_Acetyltransf"/>
</dbReference>
<dbReference type="EMBL" id="JAKOGG010000003">
    <property type="protein sequence ID" value="MCS4555784.1"/>
    <property type="molecule type" value="Genomic_DNA"/>
</dbReference>
<dbReference type="Gene3D" id="3.40.630.30">
    <property type="match status" value="1"/>
</dbReference>
<evidence type="ECO:0000256" key="2">
    <source>
        <dbReference type="ARBA" id="ARBA00023315"/>
    </source>
</evidence>